<keyword evidence="3" id="KW-1185">Reference proteome</keyword>
<feature type="compositionally biased region" description="Polar residues" evidence="1">
    <location>
        <begin position="476"/>
        <end position="496"/>
    </location>
</feature>
<sequence>MSHSNQTIASNMLPGPNMTQSTLEGRAVTTSSRTTPHAVEARASSVSDRRGRTNAQIALLSNASVGSGGLVFYQEDGRPRRKKRRGAEKSSTRRGHLQYVSEEIPLGNLGCFSFTTGQDMKLPDSNDNGDEPPKSPEITVNIEVVPPTEGEQPPSTTDELHIHAPFPVDRTIREVIFRFPELNGAETPPPTRGYPPSSLMLGGYESPTRDILESLDRRTGQNNQSSPSSSAMDPHLSNSPRLASFGNFDDIHQSPSRSLTGTAPHVVDASFDAHVPSGSDNDNHTSYPDTLVCPFGDARLFEGLSDALGDGAHVQKPPPPDWEHQCFLGSACTCSELALVDSVRPVESSHTLPAQYNARTGDFRRQTPKVFICACGMVVETHSNRTVGRYDPEATQQTRRCRGHNEAPSILSGLHADEPDNVDPPLEPLYPVYQSNHNGRKIGDASTSLRLDIPAPYSVSLPSCTSSSSSGSSASLWTPHTPSPSDIPNFPNIWNA</sequence>
<dbReference type="VEuPathDB" id="FungiDB:BD410DRAFT_794832"/>
<feature type="region of interest" description="Disordered" evidence="1">
    <location>
        <begin position="71"/>
        <end position="98"/>
    </location>
</feature>
<reference evidence="2 3" key="1">
    <citation type="submission" date="2018-06" db="EMBL/GenBank/DDBJ databases">
        <title>A transcriptomic atlas of mushroom development highlights an independent origin of complex multicellularity.</title>
        <authorList>
            <consortium name="DOE Joint Genome Institute"/>
            <person name="Krizsan K."/>
            <person name="Almasi E."/>
            <person name="Merenyi Z."/>
            <person name="Sahu N."/>
            <person name="Viragh M."/>
            <person name="Koszo T."/>
            <person name="Mondo S."/>
            <person name="Kiss B."/>
            <person name="Balint B."/>
            <person name="Kues U."/>
            <person name="Barry K."/>
            <person name="Hegedus J.C."/>
            <person name="Henrissat B."/>
            <person name="Johnson J."/>
            <person name="Lipzen A."/>
            <person name="Ohm R."/>
            <person name="Nagy I."/>
            <person name="Pangilinan J."/>
            <person name="Yan J."/>
            <person name="Xiong Y."/>
            <person name="Grigoriev I.V."/>
            <person name="Hibbett D.S."/>
            <person name="Nagy L.G."/>
        </authorList>
    </citation>
    <scope>NUCLEOTIDE SEQUENCE [LARGE SCALE GENOMIC DNA]</scope>
    <source>
        <strain evidence="2 3">SZMC22713</strain>
    </source>
</reference>
<feature type="compositionally biased region" description="Polar residues" evidence="1">
    <location>
        <begin position="17"/>
        <end position="35"/>
    </location>
</feature>
<feature type="region of interest" description="Disordered" evidence="1">
    <location>
        <begin position="1"/>
        <end position="50"/>
    </location>
</feature>
<feature type="region of interest" description="Disordered" evidence="1">
    <location>
        <begin position="217"/>
        <end position="263"/>
    </location>
</feature>
<evidence type="ECO:0000256" key="1">
    <source>
        <dbReference type="SAM" id="MobiDB-lite"/>
    </source>
</evidence>
<feature type="compositionally biased region" description="Polar residues" evidence="1">
    <location>
        <begin position="220"/>
        <end position="241"/>
    </location>
</feature>
<organism evidence="2 3">
    <name type="scientific">Rickenella mellea</name>
    <dbReference type="NCBI Taxonomy" id="50990"/>
    <lineage>
        <taxon>Eukaryota</taxon>
        <taxon>Fungi</taxon>
        <taxon>Dikarya</taxon>
        <taxon>Basidiomycota</taxon>
        <taxon>Agaricomycotina</taxon>
        <taxon>Agaricomycetes</taxon>
        <taxon>Hymenochaetales</taxon>
        <taxon>Rickenellaceae</taxon>
        <taxon>Rickenella</taxon>
    </lineage>
</organism>
<feature type="compositionally biased region" description="Polar residues" evidence="1">
    <location>
        <begin position="1"/>
        <end position="10"/>
    </location>
</feature>
<dbReference type="Proteomes" id="UP000294933">
    <property type="component" value="Unassembled WGS sequence"/>
</dbReference>
<dbReference type="EMBL" id="ML170232">
    <property type="protein sequence ID" value="TDL16921.1"/>
    <property type="molecule type" value="Genomic_DNA"/>
</dbReference>
<feature type="region of interest" description="Disordered" evidence="1">
    <location>
        <begin position="470"/>
        <end position="496"/>
    </location>
</feature>
<accession>A0A4Y7PPH5</accession>
<name>A0A4Y7PPH5_9AGAM</name>
<gene>
    <name evidence="2" type="ORF">BD410DRAFT_794832</name>
</gene>
<feature type="region of interest" description="Disordered" evidence="1">
    <location>
        <begin position="181"/>
        <end position="205"/>
    </location>
</feature>
<evidence type="ECO:0000313" key="3">
    <source>
        <dbReference type="Proteomes" id="UP000294933"/>
    </source>
</evidence>
<protein>
    <submittedName>
        <fullName evidence="2">Uncharacterized protein</fullName>
    </submittedName>
</protein>
<proteinExistence type="predicted"/>
<feature type="compositionally biased region" description="Basic residues" evidence="1">
    <location>
        <begin position="79"/>
        <end position="96"/>
    </location>
</feature>
<evidence type="ECO:0000313" key="2">
    <source>
        <dbReference type="EMBL" id="TDL16921.1"/>
    </source>
</evidence>
<dbReference type="AlphaFoldDB" id="A0A4Y7PPH5"/>
<feature type="region of interest" description="Disordered" evidence="1">
    <location>
        <begin position="118"/>
        <end position="160"/>
    </location>
</feature>